<evidence type="ECO:0000313" key="4">
    <source>
        <dbReference type="Proteomes" id="UP000280104"/>
    </source>
</evidence>
<reference evidence="3 4" key="1">
    <citation type="submission" date="2018-05" db="EMBL/GenBank/DDBJ databases">
        <authorList>
            <person name="Thind KAUR A."/>
        </authorList>
    </citation>
    <scope>NUCLEOTIDE SEQUENCE [LARGE SCALE GENOMIC DNA]</scope>
</reference>
<dbReference type="PANTHER" id="PTHR33065">
    <property type="entry name" value="OS07G0486400 PROTEIN"/>
    <property type="match status" value="1"/>
</dbReference>
<feature type="compositionally biased region" description="Low complexity" evidence="1">
    <location>
        <begin position="22"/>
        <end position="31"/>
    </location>
</feature>
<feature type="domain" description="DUF6598" evidence="2">
    <location>
        <begin position="241"/>
        <end position="490"/>
    </location>
</feature>
<evidence type="ECO:0000256" key="1">
    <source>
        <dbReference type="SAM" id="MobiDB-lite"/>
    </source>
</evidence>
<organism evidence="3 4">
    <name type="scientific">Triticum aestivum</name>
    <name type="common">Wheat</name>
    <dbReference type="NCBI Taxonomy" id="4565"/>
    <lineage>
        <taxon>Eukaryota</taxon>
        <taxon>Viridiplantae</taxon>
        <taxon>Streptophyta</taxon>
        <taxon>Embryophyta</taxon>
        <taxon>Tracheophyta</taxon>
        <taxon>Spermatophyta</taxon>
        <taxon>Magnoliopsida</taxon>
        <taxon>Liliopsida</taxon>
        <taxon>Poales</taxon>
        <taxon>Poaceae</taxon>
        <taxon>BOP clade</taxon>
        <taxon>Pooideae</taxon>
        <taxon>Triticodae</taxon>
        <taxon>Triticeae</taxon>
        <taxon>Triticinae</taxon>
        <taxon>Triticum</taxon>
    </lineage>
</organism>
<name>A0A7H4LCS3_WHEAT</name>
<feature type="compositionally biased region" description="Basic and acidic residues" evidence="1">
    <location>
        <begin position="97"/>
        <end position="106"/>
    </location>
</feature>
<dbReference type="Proteomes" id="UP000280104">
    <property type="component" value="Chromosome II"/>
</dbReference>
<evidence type="ECO:0000313" key="3">
    <source>
        <dbReference type="EMBL" id="SPT16411.1"/>
    </source>
</evidence>
<protein>
    <recommendedName>
        <fullName evidence="2">DUF6598 domain-containing protein</fullName>
    </recommendedName>
</protein>
<dbReference type="InterPro" id="IPR046533">
    <property type="entry name" value="DUF6598"/>
</dbReference>
<evidence type="ECO:0000259" key="2">
    <source>
        <dbReference type="Pfam" id="PF20241"/>
    </source>
</evidence>
<dbReference type="Pfam" id="PF20241">
    <property type="entry name" value="DUF6598"/>
    <property type="match status" value="1"/>
</dbReference>
<dbReference type="AlphaFoldDB" id="A0A7H4LCS3"/>
<gene>
    <name evidence="3" type="ORF">CAMPLR22A2D_LOCUS1008</name>
</gene>
<dbReference type="PANTHER" id="PTHR33065:SF85">
    <property type="entry name" value="DUF6598 DOMAIN-CONTAINING PROTEIN"/>
    <property type="match status" value="1"/>
</dbReference>
<feature type="region of interest" description="Disordered" evidence="1">
    <location>
        <begin position="78"/>
        <end position="116"/>
    </location>
</feature>
<feature type="region of interest" description="Disordered" evidence="1">
    <location>
        <begin position="1"/>
        <end position="65"/>
    </location>
</feature>
<dbReference type="EMBL" id="LS480641">
    <property type="protein sequence ID" value="SPT16411.1"/>
    <property type="molecule type" value="Genomic_DNA"/>
</dbReference>
<sequence length="525" mass="58280">MRSRADEKPNTEMESRNRSNPRKNSSSKSNRVAPPESLGRLLQQLKEEKEKLKEGKSEATSERVNSLREEIRTLRLDLFGGQGGTRGISTQPMIHPSPREFTKMEGESASGSGKRQHQLVSCRPHENEIRQSPAAAPLATPHHDSAMDEQQVHKKVDVSGDGDNNDMKKEMDRGKSAQQIAKEEEMAFEANSFASYRKSWESNWGACSRGFFGDTTTVSPMHFTHCTPGCDPGNAAIAGATLQIFTIKLEELKGGLEWPLSVYGVVAARDCVDHSCNLLFSCDRWRSQKLSQEDPFLRLIGPSRAIVFTDDVYFETELRVKGKTLSQDIALISERRHYSGGRTISISNCFCRIELCMERIHETVQATILGVRVKNGPWPFDYGGKVACLSPSRTYKVTGGKVFYTTHAPSMEVVMLASRGRTMPKGSCGYLCLSRHVVSVELEGSLNVVIQAYSEFGDITTQGEVSFTPKACNISQETCFLDDSDPKVEVEITVAWSLLVSNRRHLMMNGMDFGELKEAVSGMGV</sequence>
<feature type="compositionally biased region" description="Basic and acidic residues" evidence="1">
    <location>
        <begin position="1"/>
        <end position="17"/>
    </location>
</feature>
<feature type="compositionally biased region" description="Basic and acidic residues" evidence="1">
    <location>
        <begin position="45"/>
        <end position="65"/>
    </location>
</feature>
<accession>A0A7H4LCS3</accession>
<proteinExistence type="predicted"/>